<dbReference type="AlphaFoldDB" id="A0A316FLG5"/>
<dbReference type="PANTHER" id="PTHR33755:SF9">
    <property type="entry name" value="TOXIN PARE1"/>
    <property type="match status" value="1"/>
</dbReference>
<dbReference type="InterPro" id="IPR035093">
    <property type="entry name" value="RelE/ParE_toxin_dom_sf"/>
</dbReference>
<evidence type="ECO:0000256" key="2">
    <source>
        <dbReference type="ARBA" id="ARBA00022649"/>
    </source>
</evidence>
<dbReference type="InterPro" id="IPR007712">
    <property type="entry name" value="RelE/ParE_toxin"/>
</dbReference>
<name>A0A316FLG5_9GAMM</name>
<evidence type="ECO:0000313" key="4">
    <source>
        <dbReference type="EMBL" id="PWK48570.1"/>
    </source>
</evidence>
<reference evidence="4 5" key="1">
    <citation type="submission" date="2018-05" db="EMBL/GenBank/DDBJ databases">
        <title>Genomic Encyclopedia of Type Strains, Phase IV (KMG-IV): sequencing the most valuable type-strain genomes for metagenomic binning, comparative biology and taxonomic classification.</title>
        <authorList>
            <person name="Goeker M."/>
        </authorList>
    </citation>
    <scope>NUCLEOTIDE SEQUENCE [LARGE SCALE GENOMIC DNA]</scope>
    <source>
        <strain evidence="4 5">DSM 25350</strain>
    </source>
</reference>
<gene>
    <name evidence="4" type="ORF">C8D97_109121</name>
</gene>
<dbReference type="RefSeq" id="WP_109764241.1">
    <property type="nucleotide sequence ID" value="NZ_QGGU01000009.1"/>
</dbReference>
<organism evidence="4 5">
    <name type="scientific">Pleionea mediterranea</name>
    <dbReference type="NCBI Taxonomy" id="523701"/>
    <lineage>
        <taxon>Bacteria</taxon>
        <taxon>Pseudomonadati</taxon>
        <taxon>Pseudomonadota</taxon>
        <taxon>Gammaproteobacteria</taxon>
        <taxon>Oceanospirillales</taxon>
        <taxon>Pleioneaceae</taxon>
        <taxon>Pleionea</taxon>
    </lineage>
</organism>
<proteinExistence type="inferred from homology"/>
<dbReference type="InterPro" id="IPR028344">
    <property type="entry name" value="ParE1/4"/>
</dbReference>
<keyword evidence="2" id="KW-1277">Toxin-antitoxin system</keyword>
<dbReference type="Gene3D" id="3.30.2310.20">
    <property type="entry name" value="RelE-like"/>
    <property type="match status" value="1"/>
</dbReference>
<evidence type="ECO:0000256" key="1">
    <source>
        <dbReference type="ARBA" id="ARBA00006226"/>
    </source>
</evidence>
<dbReference type="PIRSF" id="PIRSF029218">
    <property type="entry name" value="ParE"/>
    <property type="match status" value="1"/>
</dbReference>
<dbReference type="Pfam" id="PF05016">
    <property type="entry name" value="ParE_toxin"/>
    <property type="match status" value="1"/>
</dbReference>
<dbReference type="Proteomes" id="UP000245790">
    <property type="component" value="Unassembled WGS sequence"/>
</dbReference>
<dbReference type="PANTHER" id="PTHR33755">
    <property type="entry name" value="TOXIN PARE1-RELATED"/>
    <property type="match status" value="1"/>
</dbReference>
<accession>A0A316FLG5</accession>
<dbReference type="EMBL" id="QGGU01000009">
    <property type="protein sequence ID" value="PWK48570.1"/>
    <property type="molecule type" value="Genomic_DNA"/>
</dbReference>
<dbReference type="InterPro" id="IPR051803">
    <property type="entry name" value="TA_system_RelE-like_toxin"/>
</dbReference>
<comment type="similarity">
    <text evidence="1 3">Belongs to the RelE toxin family.</text>
</comment>
<dbReference type="OrthoDB" id="516834at2"/>
<evidence type="ECO:0000256" key="3">
    <source>
        <dbReference type="PIRNR" id="PIRNR029218"/>
    </source>
</evidence>
<sequence>MTSFTLTQRAKNDLKSIAKFTEARWGRTQRNIYIRQFDEAFHMLADAPFMGKNCDFIKAGYHKSPQGSHIIFYKVVPNKSLEIIRILHKNMDVTSKLGDS</sequence>
<protein>
    <recommendedName>
        <fullName evidence="3">Toxin</fullName>
    </recommendedName>
</protein>
<keyword evidence="5" id="KW-1185">Reference proteome</keyword>
<comment type="caution">
    <text evidence="4">The sequence shown here is derived from an EMBL/GenBank/DDBJ whole genome shotgun (WGS) entry which is preliminary data.</text>
</comment>
<evidence type="ECO:0000313" key="5">
    <source>
        <dbReference type="Proteomes" id="UP000245790"/>
    </source>
</evidence>